<dbReference type="AlphaFoldDB" id="A0A1U7JGM0"/>
<keyword evidence="1" id="KW-1133">Transmembrane helix</keyword>
<dbReference type="InterPro" id="IPR037185">
    <property type="entry name" value="EmrE-like"/>
</dbReference>
<keyword evidence="1" id="KW-0812">Transmembrane</keyword>
<protein>
    <recommendedName>
        <fullName evidence="2">EamA domain-containing protein</fullName>
    </recommendedName>
</protein>
<evidence type="ECO:0000313" key="4">
    <source>
        <dbReference type="Proteomes" id="UP000185783"/>
    </source>
</evidence>
<feature type="transmembrane region" description="Helical" evidence="1">
    <location>
        <begin position="184"/>
        <end position="204"/>
    </location>
</feature>
<organism evidence="3 4">
    <name type="scientific">Pseudovibrio exalbescens</name>
    <dbReference type="NCBI Taxonomy" id="197461"/>
    <lineage>
        <taxon>Bacteria</taxon>
        <taxon>Pseudomonadati</taxon>
        <taxon>Pseudomonadota</taxon>
        <taxon>Alphaproteobacteria</taxon>
        <taxon>Hyphomicrobiales</taxon>
        <taxon>Stappiaceae</taxon>
        <taxon>Pseudovibrio</taxon>
    </lineage>
</organism>
<feature type="transmembrane region" description="Helical" evidence="1">
    <location>
        <begin position="154"/>
        <end position="172"/>
    </location>
</feature>
<feature type="transmembrane region" description="Helical" evidence="1">
    <location>
        <begin position="80"/>
        <end position="100"/>
    </location>
</feature>
<keyword evidence="1" id="KW-0472">Membrane</keyword>
<feature type="domain" description="EamA" evidence="2">
    <location>
        <begin position="153"/>
        <end position="282"/>
    </location>
</feature>
<keyword evidence="4" id="KW-1185">Reference proteome</keyword>
<dbReference type="InterPro" id="IPR000620">
    <property type="entry name" value="EamA_dom"/>
</dbReference>
<dbReference type="EMBL" id="LVVZ01000016">
    <property type="protein sequence ID" value="OKL43879.1"/>
    <property type="molecule type" value="Genomic_DNA"/>
</dbReference>
<feature type="transmembrane region" description="Helical" evidence="1">
    <location>
        <begin position="210"/>
        <end position="229"/>
    </location>
</feature>
<comment type="caution">
    <text evidence="3">The sequence shown here is derived from an EMBL/GenBank/DDBJ whole genome shotgun (WGS) entry which is preliminary data.</text>
</comment>
<dbReference type="PANTHER" id="PTHR22911">
    <property type="entry name" value="ACYL-MALONYL CONDENSING ENZYME-RELATED"/>
    <property type="match status" value="1"/>
</dbReference>
<feature type="transmembrane region" description="Helical" evidence="1">
    <location>
        <begin position="266"/>
        <end position="284"/>
    </location>
</feature>
<dbReference type="GO" id="GO:0016020">
    <property type="term" value="C:membrane"/>
    <property type="evidence" value="ECO:0007669"/>
    <property type="project" value="InterPro"/>
</dbReference>
<proteinExistence type="predicted"/>
<dbReference type="SUPFAM" id="SSF103481">
    <property type="entry name" value="Multidrug resistance efflux transporter EmrE"/>
    <property type="match status" value="2"/>
</dbReference>
<feature type="transmembrane region" description="Helical" evidence="1">
    <location>
        <begin position="106"/>
        <end position="123"/>
    </location>
</feature>
<reference evidence="3 4" key="1">
    <citation type="submission" date="2016-03" db="EMBL/GenBank/DDBJ databases">
        <title>Genome sequence of Nesiotobacter sp. nov., a moderately halophilic alphaproteobacterium isolated from the Yellow Sea, China.</title>
        <authorList>
            <person name="Zhang G."/>
            <person name="Zhang R."/>
        </authorList>
    </citation>
    <scope>NUCLEOTIDE SEQUENCE [LARGE SCALE GENOMIC DNA]</scope>
    <source>
        <strain evidence="3 4">WB1-6</strain>
    </source>
</reference>
<accession>A0A1U7JGM0</accession>
<dbReference type="Proteomes" id="UP000185783">
    <property type="component" value="Unassembled WGS sequence"/>
</dbReference>
<feature type="transmembrane region" description="Helical" evidence="1">
    <location>
        <begin position="130"/>
        <end position="148"/>
    </location>
</feature>
<dbReference type="Pfam" id="PF00892">
    <property type="entry name" value="EamA"/>
    <property type="match status" value="2"/>
</dbReference>
<dbReference type="RefSeq" id="WP_028483142.1">
    <property type="nucleotide sequence ID" value="NZ_LVVZ01000016.1"/>
</dbReference>
<name>A0A1U7JGM0_9HYPH</name>
<feature type="transmembrane region" description="Helical" evidence="1">
    <location>
        <begin position="39"/>
        <end position="59"/>
    </location>
</feature>
<evidence type="ECO:0000259" key="2">
    <source>
        <dbReference type="Pfam" id="PF00892"/>
    </source>
</evidence>
<feature type="transmembrane region" description="Helical" evidence="1">
    <location>
        <begin position="241"/>
        <end position="260"/>
    </location>
</feature>
<feature type="domain" description="EamA" evidence="2">
    <location>
        <begin position="10"/>
        <end position="144"/>
    </location>
</feature>
<gene>
    <name evidence="3" type="ORF">A3843_11215</name>
</gene>
<evidence type="ECO:0000256" key="1">
    <source>
        <dbReference type="SAM" id="Phobius"/>
    </source>
</evidence>
<dbReference type="PANTHER" id="PTHR22911:SF103">
    <property type="entry name" value="BLR2811 PROTEIN"/>
    <property type="match status" value="1"/>
</dbReference>
<evidence type="ECO:0000313" key="3">
    <source>
        <dbReference type="EMBL" id="OKL43879.1"/>
    </source>
</evidence>
<sequence>MVSALSPRVLGIFFAIAATLIFSMQDAMTKQLVETHSVWFILMARYWVHLIVATGWAASTRKGLAGTLRTGNLKLQITRGALLFAEISLITISFSFLGLAEVTAVLMAHPLIATALAVFILGEPVGWRRVTALLVGMIGLLIIVQPGGDIWGPGALVVLAAAVSFGLYQLFTRMASAHDGPVTHFFYVGLIGTIMSTYMGLQHVPAVETINWTLLSLVCLSSMCAHFSLMKALSLTMASDIQPFAYLQLVWAIPVGFVVFGDLPTSTTLLGAVLIVGAGLFTLFRQRKVQEQVATDTVKAPNTP</sequence>